<organism evidence="4 5">
    <name type="scientific">Kordia antarctica</name>
    <dbReference type="NCBI Taxonomy" id="1218801"/>
    <lineage>
        <taxon>Bacteria</taxon>
        <taxon>Pseudomonadati</taxon>
        <taxon>Bacteroidota</taxon>
        <taxon>Flavobacteriia</taxon>
        <taxon>Flavobacteriales</taxon>
        <taxon>Flavobacteriaceae</taxon>
        <taxon>Kordia</taxon>
    </lineage>
</organism>
<dbReference type="GO" id="GO:0018580">
    <property type="term" value="F:nitronate monooxygenase activity"/>
    <property type="evidence" value="ECO:0007669"/>
    <property type="project" value="UniProtKB-EC"/>
</dbReference>
<keyword evidence="3 4" id="KW-0560">Oxidoreductase</keyword>
<keyword evidence="2" id="KW-0288">FMN</keyword>
<dbReference type="InterPro" id="IPR004136">
    <property type="entry name" value="NMO"/>
</dbReference>
<dbReference type="EMBL" id="CP019288">
    <property type="protein sequence ID" value="QHI38926.1"/>
    <property type="molecule type" value="Genomic_DNA"/>
</dbReference>
<dbReference type="PANTHER" id="PTHR32332:SF20">
    <property type="entry name" value="2-NITROPROPANE DIOXYGENASE-LIKE PROTEIN"/>
    <property type="match status" value="1"/>
</dbReference>
<keyword evidence="5" id="KW-1185">Reference proteome</keyword>
<dbReference type="Pfam" id="PF03060">
    <property type="entry name" value="NMO"/>
    <property type="match status" value="1"/>
</dbReference>
<dbReference type="KEGG" id="kan:IMCC3317_43260"/>
<keyword evidence="4" id="KW-0503">Monooxygenase</keyword>
<dbReference type="RefSeq" id="WP_160131446.1">
    <property type="nucleotide sequence ID" value="NZ_CP019288.1"/>
</dbReference>
<evidence type="ECO:0000256" key="2">
    <source>
        <dbReference type="ARBA" id="ARBA00022643"/>
    </source>
</evidence>
<gene>
    <name evidence="4" type="ORF">IMCC3317_43260</name>
</gene>
<evidence type="ECO:0000256" key="1">
    <source>
        <dbReference type="ARBA" id="ARBA00022630"/>
    </source>
</evidence>
<dbReference type="InterPro" id="IPR013785">
    <property type="entry name" value="Aldolase_TIM"/>
</dbReference>
<evidence type="ECO:0000256" key="3">
    <source>
        <dbReference type="ARBA" id="ARBA00023002"/>
    </source>
</evidence>
<name>A0A7L4ZRY2_9FLAO</name>
<dbReference type="SUPFAM" id="SSF51412">
    <property type="entry name" value="Inosine monophosphate dehydrogenase (IMPDH)"/>
    <property type="match status" value="1"/>
</dbReference>
<keyword evidence="1" id="KW-0285">Flavoprotein</keyword>
<sequence>MTLFAQNRITQLYNIEYPIIQGGMIWASGWRLASAVSNAGGLGLIGAGSMYPDVLREHIQKCKKATDKPFGVNVPMLYPNIEEIMNIIVEEGVKIVFTSAGNPKTWTPFLKENGIIVTHVVSSSKFALKSQEAGVHAVVAEGFEAGGHNGREETTTLTLIPTVKEKLEIPLIAAGGIGSGKAMLAAMVLGADGVQVGSRFVATEEASSHIEFKKKVVEAKEGSTKLMLKELAPVRLLKNKFYEDIEELYTKSPSVDELKTLLGRARAKRGMFEGDLVEGELEIGQVSALIHDIKPAATVVSDMILEFQESVNLIKNKF</sequence>
<dbReference type="Gene3D" id="3.20.20.70">
    <property type="entry name" value="Aldolase class I"/>
    <property type="match status" value="1"/>
</dbReference>
<dbReference type="EC" id="1.13.12.16" evidence="4"/>
<dbReference type="PANTHER" id="PTHR32332">
    <property type="entry name" value="2-NITROPROPANE DIOXYGENASE"/>
    <property type="match status" value="1"/>
</dbReference>
<dbReference type="AlphaFoldDB" id="A0A7L4ZRY2"/>
<reference evidence="4 5" key="1">
    <citation type="journal article" date="2013" name="Int. J. Syst. Evol. Microbiol.">
        <title>Kordia antarctica sp. nov., isolated from Antarctic seawater.</title>
        <authorList>
            <person name="Baek K."/>
            <person name="Choi A."/>
            <person name="Kang I."/>
            <person name="Lee K."/>
            <person name="Cho J.C."/>
        </authorList>
    </citation>
    <scope>NUCLEOTIDE SEQUENCE [LARGE SCALE GENOMIC DNA]</scope>
    <source>
        <strain evidence="4 5">IMCC3317</strain>
    </source>
</reference>
<dbReference type="CDD" id="cd04730">
    <property type="entry name" value="NPD_like"/>
    <property type="match status" value="1"/>
</dbReference>
<dbReference type="OrthoDB" id="9778912at2"/>
<dbReference type="Proteomes" id="UP000464657">
    <property type="component" value="Chromosome"/>
</dbReference>
<proteinExistence type="predicted"/>
<accession>A0A7L4ZRY2</accession>
<evidence type="ECO:0000313" key="5">
    <source>
        <dbReference type="Proteomes" id="UP000464657"/>
    </source>
</evidence>
<evidence type="ECO:0000313" key="4">
    <source>
        <dbReference type="EMBL" id="QHI38926.1"/>
    </source>
</evidence>
<protein>
    <submittedName>
        <fullName evidence="4">Nitronate monooxygenase</fullName>
        <ecNumber evidence="4">1.13.12.16</ecNumber>
    </submittedName>
</protein>